<accession>A0A5S9WQ26</accession>
<feature type="coiled-coil region" evidence="1">
    <location>
        <begin position="186"/>
        <end position="227"/>
    </location>
</feature>
<dbReference type="AlphaFoldDB" id="A0A5S9WQ26"/>
<dbReference type="OrthoDB" id="1751762at2759"/>
<dbReference type="Pfam" id="PF14303">
    <property type="entry name" value="NAM-associated"/>
    <property type="match status" value="1"/>
</dbReference>
<feature type="domain" description="No apical meristem-associated C-terminal" evidence="2">
    <location>
        <begin position="113"/>
        <end position="267"/>
    </location>
</feature>
<evidence type="ECO:0000313" key="3">
    <source>
        <dbReference type="EMBL" id="CAA0318838.1"/>
    </source>
</evidence>
<dbReference type="InterPro" id="IPR029466">
    <property type="entry name" value="NAM-associated_C"/>
</dbReference>
<gene>
    <name evidence="3" type="ORF">C24_LOCUS5521</name>
</gene>
<proteinExistence type="predicted"/>
<dbReference type="ExpressionAtlas" id="A0A5S9WQ26">
    <property type="expression patterns" value="baseline and differential"/>
</dbReference>
<name>A0A5S9WQ26_ARATH</name>
<sequence length="284" mass="33037">MPRSTGYSNEEDKFLCQVYMDISQDPIIGVYQSSDHFWDRVAESFENRKNPTWSKRSKKSLQCRLQTIEKASKKLHACIKLCENRRSSGASSDDIFNQAKEMLMQDKHFKSGWKFDHVWNIIRNFEKFKDGATQAKKVLNLCGLETPTPDSVSQASSGSFSFSLNLDDEDDIIGRSPYQRPIRVKKSKLKRKNDQILDVIKTFEEENKQLMEQLKKTSAQRQQYLEMQSKSLALREQKEENKVLYRNLNSIEDPNLRAYLQSEQAKILRKRLDQQAASTSTSFV</sequence>
<evidence type="ECO:0000259" key="2">
    <source>
        <dbReference type="Pfam" id="PF14303"/>
    </source>
</evidence>
<organism evidence="3 4">
    <name type="scientific">Arabidopsis thaliana</name>
    <name type="common">Mouse-ear cress</name>
    <dbReference type="NCBI Taxonomy" id="3702"/>
    <lineage>
        <taxon>Eukaryota</taxon>
        <taxon>Viridiplantae</taxon>
        <taxon>Streptophyta</taxon>
        <taxon>Embryophyta</taxon>
        <taxon>Tracheophyta</taxon>
        <taxon>Spermatophyta</taxon>
        <taxon>Magnoliopsida</taxon>
        <taxon>eudicotyledons</taxon>
        <taxon>Gunneridae</taxon>
        <taxon>Pentapetalae</taxon>
        <taxon>rosids</taxon>
        <taxon>malvids</taxon>
        <taxon>Brassicales</taxon>
        <taxon>Brassicaceae</taxon>
        <taxon>Camelineae</taxon>
        <taxon>Arabidopsis</taxon>
    </lineage>
</organism>
<reference evidence="3 4" key="1">
    <citation type="submission" date="2019-12" db="EMBL/GenBank/DDBJ databases">
        <authorList>
            <person name="Jiao W.-B."/>
            <person name="Schneeberger K."/>
        </authorList>
    </citation>
    <scope>NUCLEOTIDE SEQUENCE [LARGE SCALE GENOMIC DNA]</scope>
    <source>
        <strain evidence="4">cv. C24</strain>
    </source>
</reference>
<dbReference type="EMBL" id="CACSHJ010000087">
    <property type="protein sequence ID" value="CAA0318838.1"/>
    <property type="molecule type" value="Genomic_DNA"/>
</dbReference>
<dbReference type="Proteomes" id="UP000434276">
    <property type="component" value="Unassembled WGS sequence"/>
</dbReference>
<evidence type="ECO:0000313" key="4">
    <source>
        <dbReference type="Proteomes" id="UP000434276"/>
    </source>
</evidence>
<dbReference type="PANTHER" id="PTHR45125:SF3">
    <property type="entry name" value="NO-APICAL-MERISTEM-ASSOCIATED CARBOXY-TERMINAL DOMAIN PROTEIN"/>
    <property type="match status" value="1"/>
</dbReference>
<keyword evidence="1" id="KW-0175">Coiled coil</keyword>
<evidence type="ECO:0000256" key="1">
    <source>
        <dbReference type="SAM" id="Coils"/>
    </source>
</evidence>
<protein>
    <recommendedName>
        <fullName evidence="2">No apical meristem-associated C-terminal domain-containing protein</fullName>
    </recommendedName>
</protein>
<dbReference type="PANTHER" id="PTHR45125">
    <property type="entry name" value="F21J9.4-RELATED"/>
    <property type="match status" value="1"/>
</dbReference>